<dbReference type="Gene3D" id="2.80.10.50">
    <property type="match status" value="1"/>
</dbReference>
<protein>
    <recommendedName>
        <fullName evidence="3">Ricin B lectin domain-containing protein</fullName>
    </recommendedName>
</protein>
<accession>A0A4Y7PEI4</accession>
<keyword evidence="2" id="KW-1185">Reference proteome</keyword>
<dbReference type="OrthoDB" id="3266227at2759"/>
<dbReference type="VEuPathDB" id="FungiDB:BD410DRAFT_797485"/>
<dbReference type="SUPFAM" id="SSF50370">
    <property type="entry name" value="Ricin B-like lectins"/>
    <property type="match status" value="1"/>
</dbReference>
<dbReference type="EMBL" id="ML170454">
    <property type="protein sequence ID" value="TDL13824.1"/>
    <property type="molecule type" value="Genomic_DNA"/>
</dbReference>
<sequence>MYPPRTPAVTGQCVPTGRYFVRNARWKTYLELPESTDEDKVVSAVGENTVTHWWDVVEIGNGMHYILNASSRTHANCDFATKAGSAVVVGSRRQQFIITECRTEGNYTIGLTDVELYWGLSDDEFGTSVQLHPIPNTEENQWYFIPVDMKPRSKRNTN</sequence>
<dbReference type="InterPro" id="IPR035992">
    <property type="entry name" value="Ricin_B-like_lectins"/>
</dbReference>
<proteinExistence type="predicted"/>
<organism evidence="1 2">
    <name type="scientific">Rickenella mellea</name>
    <dbReference type="NCBI Taxonomy" id="50990"/>
    <lineage>
        <taxon>Eukaryota</taxon>
        <taxon>Fungi</taxon>
        <taxon>Dikarya</taxon>
        <taxon>Basidiomycota</taxon>
        <taxon>Agaricomycotina</taxon>
        <taxon>Agaricomycetes</taxon>
        <taxon>Hymenochaetales</taxon>
        <taxon>Rickenellaceae</taxon>
        <taxon>Rickenella</taxon>
    </lineage>
</organism>
<dbReference type="AlphaFoldDB" id="A0A4Y7PEI4"/>
<reference evidence="1 2" key="1">
    <citation type="submission" date="2018-06" db="EMBL/GenBank/DDBJ databases">
        <title>A transcriptomic atlas of mushroom development highlights an independent origin of complex multicellularity.</title>
        <authorList>
            <consortium name="DOE Joint Genome Institute"/>
            <person name="Krizsan K."/>
            <person name="Almasi E."/>
            <person name="Merenyi Z."/>
            <person name="Sahu N."/>
            <person name="Viragh M."/>
            <person name="Koszo T."/>
            <person name="Mondo S."/>
            <person name="Kiss B."/>
            <person name="Balint B."/>
            <person name="Kues U."/>
            <person name="Barry K."/>
            <person name="Hegedus J.C."/>
            <person name="Henrissat B."/>
            <person name="Johnson J."/>
            <person name="Lipzen A."/>
            <person name="Ohm R."/>
            <person name="Nagy I."/>
            <person name="Pangilinan J."/>
            <person name="Yan J."/>
            <person name="Xiong Y."/>
            <person name="Grigoriev I.V."/>
            <person name="Hibbett D.S."/>
            <person name="Nagy L.G."/>
        </authorList>
    </citation>
    <scope>NUCLEOTIDE SEQUENCE [LARGE SCALE GENOMIC DNA]</scope>
    <source>
        <strain evidence="1 2">SZMC22713</strain>
    </source>
</reference>
<evidence type="ECO:0000313" key="1">
    <source>
        <dbReference type="EMBL" id="TDL13824.1"/>
    </source>
</evidence>
<name>A0A4Y7PEI4_9AGAM</name>
<evidence type="ECO:0000313" key="2">
    <source>
        <dbReference type="Proteomes" id="UP000294933"/>
    </source>
</evidence>
<dbReference type="Proteomes" id="UP000294933">
    <property type="component" value="Unassembled WGS sequence"/>
</dbReference>
<evidence type="ECO:0008006" key="3">
    <source>
        <dbReference type="Google" id="ProtNLM"/>
    </source>
</evidence>
<gene>
    <name evidence="1" type="ORF">BD410DRAFT_797485</name>
</gene>